<reference evidence="2" key="1">
    <citation type="journal article" date="2019" name="J. Virol.">
        <title>Medusavirus, a novel large DNA virus discovered from hot spring water.</title>
        <authorList>
            <person name="Yoshikawa G."/>
            <person name="Blanc-Mathieu R."/>
            <person name="Song C."/>
            <person name="Kayama Y."/>
            <person name="Mochizuki T."/>
            <person name="Murata K."/>
            <person name="Ogata H."/>
            <person name="Takemura M."/>
        </authorList>
    </citation>
    <scope>NUCLEOTIDE SEQUENCE [LARGE SCALE GENOMIC DNA]</scope>
</reference>
<protein>
    <submittedName>
        <fullName evidence="1">Uncharacterized protein</fullName>
    </submittedName>
</protein>
<dbReference type="EMBL" id="AP018495">
    <property type="protein sequence ID" value="BBI30584.1"/>
    <property type="molecule type" value="Genomic_DNA"/>
</dbReference>
<evidence type="ECO:0000313" key="2">
    <source>
        <dbReference type="Proteomes" id="UP001161669"/>
    </source>
</evidence>
<dbReference type="KEGG" id="vg:80540936"/>
<dbReference type="Proteomes" id="UP001161669">
    <property type="component" value="Segment"/>
</dbReference>
<sequence>MQQNNDESKRIEMAERLTKIDAMMEQMTEPQRAKMKPMRDTLQRMHDLMLPGAALPSTQAESQQFLDDMLNIRALMALAKAKSAQ</sequence>
<proteinExistence type="predicted"/>
<keyword evidence="2" id="KW-1185">Reference proteome</keyword>
<name>A0A3T1CXN0_9VIRU</name>
<accession>A0A3T1CXN0</accession>
<evidence type="ECO:0000313" key="1">
    <source>
        <dbReference type="EMBL" id="BBI30584.1"/>
    </source>
</evidence>
<organism evidence="1 2">
    <name type="scientific">Acanthamoeba castellanii medusavirus J1</name>
    <dbReference type="NCBI Taxonomy" id="3114988"/>
    <lineage>
        <taxon>Viruses</taxon>
        <taxon>Varidnaviria</taxon>
        <taxon>Bamfordvirae</taxon>
        <taxon>Nucleocytoviricota</taxon>
        <taxon>Megaviricetes</taxon>
        <taxon>Mamonoviridae</taxon>
        <taxon>Medusavirus</taxon>
        <taxon>Medusavirus medusae</taxon>
    </lineage>
</organism>